<sequence>MPQPPPNAYKPGTKLTVGSHSISIIKYISEGGFAHVYTCNIDPPFQGSNVACLKRVAVPSKWQLSLLRQEVDAMRRLRGNKHIVSYIDSHASRMNVDNTGTGNQQQQYEVFLLMEYCEKNGLIDFMNTRLTNKLTEPEIVEIMYQVTTGVAMCHHLRPPLIHRDIKIENVLIDGSGIFKLCDFGSSVNYMPPPRNPQELQLMKDDLMQHTTPQYRAPEMIDLTKGFPIDDKSDIWALGVFLYKLCYYTTPFERPNQNSLEDLERTILNCSENLRFNDQPGSMFSPRLKNVIKVCLRADPRRRPNAVQLLGEIAAMKGETGAPNVIPFSVKESMKIKAQPSATMAPKIEEIKVEYTMPEIKRTAAVKSDPFASIDKTKILTKKSSPFTSDPVKSPSRPLSAYFEDSSKKRIYSQGNRSTPSVQDYIKKELARGGESYEFNQEDDGTLEFLKSREDQHHHLHVPTRHDTGGSLRDALKNGLRKISTGGSISANNTGSSIKSNRRKSLKQILTGSRKSSPEEATSREDRKLSSSKSANATSTTTTAATVSSTATSKTVPASSSTSSSIQNRMQKLLNQNESHRIQKSAQGYGRFTDQNVSDDLDSINNSPHDKHSHHRRHHSNKKNISPPAVPIGLSSRRSESPSVPHRSTASSQPLSKVRGSKPPVIKAKPPPPKPKKPQYLKSPEKENGRRLSTSSEVSMPDLDDLEKQFSKRFPSYV</sequence>
<dbReference type="InterPro" id="IPR011009">
    <property type="entry name" value="Kinase-like_dom_sf"/>
</dbReference>
<evidence type="ECO:0000256" key="5">
    <source>
        <dbReference type="ARBA" id="ARBA00022553"/>
    </source>
</evidence>
<feature type="region of interest" description="Disordered" evidence="12">
    <location>
        <begin position="482"/>
        <end position="567"/>
    </location>
</feature>
<keyword evidence="3" id="KW-0963">Cytoplasm</keyword>
<dbReference type="GO" id="GO:0005524">
    <property type="term" value="F:ATP binding"/>
    <property type="evidence" value="ECO:0007669"/>
    <property type="project" value="UniProtKB-KW"/>
</dbReference>
<evidence type="ECO:0000259" key="13">
    <source>
        <dbReference type="PROSITE" id="PS50011"/>
    </source>
</evidence>
<feature type="compositionally biased region" description="Basic and acidic residues" evidence="12">
    <location>
        <begin position="515"/>
        <end position="528"/>
    </location>
</feature>
<dbReference type="eggNOG" id="KOG1989">
    <property type="taxonomic scope" value="Eukaryota"/>
</dbReference>
<accession>C5M495</accession>
<evidence type="ECO:0000256" key="10">
    <source>
        <dbReference type="ARBA" id="ARBA00047899"/>
    </source>
</evidence>
<dbReference type="PROSITE" id="PS00108">
    <property type="entry name" value="PROTEIN_KINASE_ST"/>
    <property type="match status" value="1"/>
</dbReference>
<keyword evidence="9" id="KW-0067">ATP-binding</keyword>
<feature type="domain" description="Protein kinase" evidence="13">
    <location>
        <begin position="22"/>
        <end position="315"/>
    </location>
</feature>
<dbReference type="PROSITE" id="PS50011">
    <property type="entry name" value="PROTEIN_KINASE_DOM"/>
    <property type="match status" value="1"/>
</dbReference>
<evidence type="ECO:0000256" key="8">
    <source>
        <dbReference type="ARBA" id="ARBA00022777"/>
    </source>
</evidence>
<dbReference type="HOGENOM" id="CLU_011638_4_0_1"/>
<evidence type="ECO:0000256" key="6">
    <source>
        <dbReference type="ARBA" id="ARBA00022679"/>
    </source>
</evidence>
<organism evidence="14 15">
    <name type="scientific">Candida tropicalis (strain ATCC MYA-3404 / T1)</name>
    <name type="common">Yeast</name>
    <dbReference type="NCBI Taxonomy" id="294747"/>
    <lineage>
        <taxon>Eukaryota</taxon>
        <taxon>Fungi</taxon>
        <taxon>Dikarya</taxon>
        <taxon>Ascomycota</taxon>
        <taxon>Saccharomycotina</taxon>
        <taxon>Pichiomycetes</taxon>
        <taxon>Debaryomycetaceae</taxon>
        <taxon>Candida/Lodderomyces clade</taxon>
        <taxon>Candida</taxon>
    </lineage>
</organism>
<evidence type="ECO:0000313" key="15">
    <source>
        <dbReference type="Proteomes" id="UP000002037"/>
    </source>
</evidence>
<dbReference type="RefSeq" id="XP_002546103.1">
    <property type="nucleotide sequence ID" value="XM_002546057.1"/>
</dbReference>
<evidence type="ECO:0000256" key="1">
    <source>
        <dbReference type="ARBA" id="ARBA00004496"/>
    </source>
</evidence>
<dbReference type="PANTHER" id="PTHR22967:SF57">
    <property type="entry name" value="AUXILIN, ISOFORM A-RELATED"/>
    <property type="match status" value="1"/>
</dbReference>
<dbReference type="STRING" id="294747.C5M495"/>
<feature type="region of interest" description="Disordered" evidence="12">
    <location>
        <begin position="591"/>
        <end position="717"/>
    </location>
</feature>
<dbReference type="SMART" id="SM00220">
    <property type="entry name" value="S_TKc"/>
    <property type="match status" value="1"/>
</dbReference>
<keyword evidence="4" id="KW-0723">Serine/threonine-protein kinase</keyword>
<evidence type="ECO:0000256" key="7">
    <source>
        <dbReference type="ARBA" id="ARBA00022741"/>
    </source>
</evidence>
<dbReference type="Proteomes" id="UP000002037">
    <property type="component" value="Unassembled WGS sequence"/>
</dbReference>
<feature type="compositionally biased region" description="Basic residues" evidence="12">
    <location>
        <begin position="610"/>
        <end position="621"/>
    </location>
</feature>
<dbReference type="Gene3D" id="1.10.510.10">
    <property type="entry name" value="Transferase(Phosphotransferase) domain 1"/>
    <property type="match status" value="1"/>
</dbReference>
<proteinExistence type="predicted"/>
<evidence type="ECO:0000256" key="3">
    <source>
        <dbReference type="ARBA" id="ARBA00022490"/>
    </source>
</evidence>
<dbReference type="PANTHER" id="PTHR22967">
    <property type="entry name" value="SERINE/THREONINE PROTEIN KINASE"/>
    <property type="match status" value="1"/>
</dbReference>
<reference evidence="14 15" key="1">
    <citation type="journal article" date="2009" name="Nature">
        <title>Evolution of pathogenicity and sexual reproduction in eight Candida genomes.</title>
        <authorList>
            <person name="Butler G."/>
            <person name="Rasmussen M.D."/>
            <person name="Lin M.F."/>
            <person name="Santos M.A."/>
            <person name="Sakthikumar S."/>
            <person name="Munro C.A."/>
            <person name="Rheinbay E."/>
            <person name="Grabherr M."/>
            <person name="Forche A."/>
            <person name="Reedy J.L."/>
            <person name="Agrafioti I."/>
            <person name="Arnaud M.B."/>
            <person name="Bates S."/>
            <person name="Brown A.J."/>
            <person name="Brunke S."/>
            <person name="Costanzo M.C."/>
            <person name="Fitzpatrick D.A."/>
            <person name="de Groot P.W."/>
            <person name="Harris D."/>
            <person name="Hoyer L.L."/>
            <person name="Hube B."/>
            <person name="Klis F.M."/>
            <person name="Kodira C."/>
            <person name="Lennard N."/>
            <person name="Logue M.E."/>
            <person name="Martin R."/>
            <person name="Neiman A.M."/>
            <person name="Nikolaou E."/>
            <person name="Quail M.A."/>
            <person name="Quinn J."/>
            <person name="Santos M.C."/>
            <person name="Schmitzberger F.F."/>
            <person name="Sherlock G."/>
            <person name="Shah P."/>
            <person name="Silverstein K.A."/>
            <person name="Skrzypek M.S."/>
            <person name="Soll D."/>
            <person name="Staggs R."/>
            <person name="Stansfield I."/>
            <person name="Stumpf M.P."/>
            <person name="Sudbery P.E."/>
            <person name="Srikantha T."/>
            <person name="Zeng Q."/>
            <person name="Berman J."/>
            <person name="Berriman M."/>
            <person name="Heitman J."/>
            <person name="Gow N.A."/>
            <person name="Lorenz M.C."/>
            <person name="Birren B.W."/>
            <person name="Kellis M."/>
            <person name="Cuomo C.A."/>
        </authorList>
    </citation>
    <scope>NUCLEOTIDE SEQUENCE [LARGE SCALE GENOMIC DNA]</scope>
    <source>
        <strain evidence="15">ATCC MYA-3404 / T1</strain>
    </source>
</reference>
<dbReference type="GO" id="GO:0005737">
    <property type="term" value="C:cytoplasm"/>
    <property type="evidence" value="ECO:0007669"/>
    <property type="project" value="UniProtKB-SubCell"/>
</dbReference>
<keyword evidence="5" id="KW-0597">Phosphoprotein</keyword>
<dbReference type="Pfam" id="PF00069">
    <property type="entry name" value="Pkinase"/>
    <property type="match status" value="1"/>
</dbReference>
<comment type="catalytic activity">
    <reaction evidence="10">
        <text>L-threonyl-[protein] + ATP = O-phospho-L-threonyl-[protein] + ADP + H(+)</text>
        <dbReference type="Rhea" id="RHEA:46608"/>
        <dbReference type="Rhea" id="RHEA-COMP:11060"/>
        <dbReference type="Rhea" id="RHEA-COMP:11605"/>
        <dbReference type="ChEBI" id="CHEBI:15378"/>
        <dbReference type="ChEBI" id="CHEBI:30013"/>
        <dbReference type="ChEBI" id="CHEBI:30616"/>
        <dbReference type="ChEBI" id="CHEBI:61977"/>
        <dbReference type="ChEBI" id="CHEBI:456216"/>
        <dbReference type="EC" id="2.7.11.1"/>
    </reaction>
</comment>
<dbReference type="VEuPathDB" id="FungiDB:CTRG_00884"/>
<dbReference type="SUPFAM" id="SSF56112">
    <property type="entry name" value="Protein kinase-like (PK-like)"/>
    <property type="match status" value="1"/>
</dbReference>
<dbReference type="EMBL" id="GG692395">
    <property type="protein sequence ID" value="EER36145.1"/>
    <property type="molecule type" value="Genomic_DNA"/>
</dbReference>
<dbReference type="FunFam" id="1.10.510.10:FF:000441">
    <property type="entry name" value="Serine/threonine protein kinase"/>
    <property type="match status" value="1"/>
</dbReference>
<dbReference type="InterPro" id="IPR000719">
    <property type="entry name" value="Prot_kinase_dom"/>
</dbReference>
<name>C5M495_CANTT</name>
<dbReference type="AlphaFoldDB" id="C5M495"/>
<evidence type="ECO:0000256" key="9">
    <source>
        <dbReference type="ARBA" id="ARBA00022840"/>
    </source>
</evidence>
<dbReference type="InterPro" id="IPR008271">
    <property type="entry name" value="Ser/Thr_kinase_AS"/>
</dbReference>
<evidence type="ECO:0000256" key="4">
    <source>
        <dbReference type="ARBA" id="ARBA00022527"/>
    </source>
</evidence>
<protein>
    <recommendedName>
        <fullName evidence="2">non-specific serine/threonine protein kinase</fullName>
        <ecNumber evidence="2">2.7.11.1</ecNumber>
    </recommendedName>
</protein>
<feature type="compositionally biased region" description="Polar residues" evidence="12">
    <location>
        <begin position="645"/>
        <end position="654"/>
    </location>
</feature>
<keyword evidence="8" id="KW-0418">Kinase</keyword>
<dbReference type="GO" id="GO:0000147">
    <property type="term" value="P:actin cortical patch assembly"/>
    <property type="evidence" value="ECO:0007669"/>
    <property type="project" value="TreeGrafter"/>
</dbReference>
<dbReference type="EC" id="2.7.11.1" evidence="2"/>
<dbReference type="GO" id="GO:0007015">
    <property type="term" value="P:actin filament organization"/>
    <property type="evidence" value="ECO:0007669"/>
    <property type="project" value="TreeGrafter"/>
</dbReference>
<feature type="compositionally biased region" description="Low complexity" evidence="12">
    <location>
        <begin position="530"/>
        <end position="564"/>
    </location>
</feature>
<comment type="subcellular location">
    <subcellularLocation>
        <location evidence="1">Cytoplasm</location>
    </subcellularLocation>
</comment>
<dbReference type="GO" id="GO:0004674">
    <property type="term" value="F:protein serine/threonine kinase activity"/>
    <property type="evidence" value="ECO:0007669"/>
    <property type="project" value="UniProtKB-KW"/>
</dbReference>
<evidence type="ECO:0000256" key="12">
    <source>
        <dbReference type="SAM" id="MobiDB-lite"/>
    </source>
</evidence>
<evidence type="ECO:0000256" key="2">
    <source>
        <dbReference type="ARBA" id="ARBA00012513"/>
    </source>
</evidence>
<keyword evidence="7" id="KW-0547">Nucleotide-binding</keyword>
<keyword evidence="6" id="KW-0808">Transferase</keyword>
<dbReference type="GeneID" id="8297271"/>
<evidence type="ECO:0000313" key="14">
    <source>
        <dbReference type="EMBL" id="EER36145.1"/>
    </source>
</evidence>
<gene>
    <name evidence="14" type="ORF">CTRG_00884</name>
</gene>
<keyword evidence="15" id="KW-1185">Reference proteome</keyword>
<evidence type="ECO:0000256" key="11">
    <source>
        <dbReference type="ARBA" id="ARBA00048679"/>
    </source>
</evidence>
<feature type="compositionally biased region" description="Polar residues" evidence="12">
    <location>
        <begin position="484"/>
        <end position="498"/>
    </location>
</feature>
<dbReference type="OrthoDB" id="2018507at2759"/>
<comment type="catalytic activity">
    <reaction evidence="11">
        <text>L-seryl-[protein] + ATP = O-phospho-L-seryl-[protein] + ADP + H(+)</text>
        <dbReference type="Rhea" id="RHEA:17989"/>
        <dbReference type="Rhea" id="RHEA-COMP:9863"/>
        <dbReference type="Rhea" id="RHEA-COMP:11604"/>
        <dbReference type="ChEBI" id="CHEBI:15378"/>
        <dbReference type="ChEBI" id="CHEBI:29999"/>
        <dbReference type="ChEBI" id="CHEBI:30616"/>
        <dbReference type="ChEBI" id="CHEBI:83421"/>
        <dbReference type="ChEBI" id="CHEBI:456216"/>
        <dbReference type="EC" id="2.7.11.1"/>
    </reaction>
</comment>
<dbReference type="KEGG" id="ctp:CTRG_00884"/>